<sequence>MPTKGKHHHLSHHHHPQHHSQPQQHHQPQQQQPHHTQQQHQHQIILNQPVVHSPQTYSAVVTTNTRFLNAVDDVYENALAILAMSPNDSTRRACDSTGEKVLFEQMEILRKFVLLEPSEDVASNGAWCHSHVTTSSLTCLMFIEWQVLTQFARSLTVRENVLHVIEIGAVVKYHSGTLHVHDHGVVKLGGVEGVGGLGRDVTLRRAGPRASGMREGRYLVASREKTTETTTDRDDAREFVLLPHLLLRKYTSWSLVDDDVESYLTNDSEEKRRGGENLSRVDEAPRVKWPLPLWRRGEERSEAKSLSRTKEKA</sequence>
<dbReference type="EMBL" id="KQ976692">
    <property type="protein sequence ID" value="KYM77873.1"/>
    <property type="molecule type" value="Genomic_DNA"/>
</dbReference>
<evidence type="ECO:0000313" key="3">
    <source>
        <dbReference type="Proteomes" id="UP000078540"/>
    </source>
</evidence>
<feature type="compositionally biased region" description="Low complexity" evidence="1">
    <location>
        <begin position="19"/>
        <end position="42"/>
    </location>
</feature>
<dbReference type="Proteomes" id="UP000078540">
    <property type="component" value="Unassembled WGS sequence"/>
</dbReference>
<feature type="compositionally biased region" description="Basic residues" evidence="1">
    <location>
        <begin position="1"/>
        <end position="18"/>
    </location>
</feature>
<dbReference type="AlphaFoldDB" id="A0A195B068"/>
<proteinExistence type="predicted"/>
<accession>A0A195B068</accession>
<reference evidence="2 3" key="1">
    <citation type="submission" date="2015-09" db="EMBL/GenBank/DDBJ databases">
        <title>Atta colombica WGS genome.</title>
        <authorList>
            <person name="Nygaard S."/>
            <person name="Hu H."/>
            <person name="Boomsma J."/>
            <person name="Zhang G."/>
        </authorList>
    </citation>
    <scope>NUCLEOTIDE SEQUENCE [LARGE SCALE GENOMIC DNA]</scope>
    <source>
        <strain evidence="2">Treedump-2</strain>
        <tissue evidence="2">Whole body</tissue>
    </source>
</reference>
<evidence type="ECO:0000313" key="2">
    <source>
        <dbReference type="EMBL" id="KYM77873.1"/>
    </source>
</evidence>
<organism evidence="2 3">
    <name type="scientific">Atta colombica</name>
    <dbReference type="NCBI Taxonomy" id="520822"/>
    <lineage>
        <taxon>Eukaryota</taxon>
        <taxon>Metazoa</taxon>
        <taxon>Ecdysozoa</taxon>
        <taxon>Arthropoda</taxon>
        <taxon>Hexapoda</taxon>
        <taxon>Insecta</taxon>
        <taxon>Pterygota</taxon>
        <taxon>Neoptera</taxon>
        <taxon>Endopterygota</taxon>
        <taxon>Hymenoptera</taxon>
        <taxon>Apocrita</taxon>
        <taxon>Aculeata</taxon>
        <taxon>Formicoidea</taxon>
        <taxon>Formicidae</taxon>
        <taxon>Myrmicinae</taxon>
        <taxon>Atta</taxon>
    </lineage>
</organism>
<evidence type="ECO:0000256" key="1">
    <source>
        <dbReference type="SAM" id="MobiDB-lite"/>
    </source>
</evidence>
<name>A0A195B068_9HYME</name>
<gene>
    <name evidence="2" type="ORF">ALC53_11884</name>
</gene>
<feature type="region of interest" description="Disordered" evidence="1">
    <location>
        <begin position="1"/>
        <end position="42"/>
    </location>
</feature>
<keyword evidence="3" id="KW-1185">Reference proteome</keyword>
<dbReference type="SUPFAM" id="SSF81995">
    <property type="entry name" value="beta-sandwich domain of Sec23/24"/>
    <property type="match status" value="1"/>
</dbReference>
<protein>
    <submittedName>
        <fullName evidence="2">Uncharacterized protein</fullName>
    </submittedName>
</protein>